<keyword evidence="6 10" id="KW-1133">Transmembrane helix</keyword>
<evidence type="ECO:0000259" key="12">
    <source>
        <dbReference type="Pfam" id="PF05425"/>
    </source>
</evidence>
<feature type="transmembrane region" description="Helical" evidence="10">
    <location>
        <begin position="573"/>
        <end position="595"/>
    </location>
</feature>
<feature type="compositionally biased region" description="Polar residues" evidence="9">
    <location>
        <begin position="182"/>
        <end position="199"/>
    </location>
</feature>
<dbReference type="PANTHER" id="PTHR34820">
    <property type="entry name" value="INNER MEMBRANE PROTEIN YEBZ"/>
    <property type="match status" value="1"/>
</dbReference>
<feature type="transmembrane region" description="Helical" evidence="10">
    <location>
        <begin position="616"/>
        <end position="637"/>
    </location>
</feature>
<accession>A0ABT4DNT9</accession>
<dbReference type="RefSeq" id="WP_087435038.1">
    <property type="nucleotide sequence ID" value="NZ_JAMDLV010000003.1"/>
</dbReference>
<dbReference type="EMBL" id="JAMDLW010000004">
    <property type="protein sequence ID" value="MCY9519019.1"/>
    <property type="molecule type" value="Genomic_DNA"/>
</dbReference>
<dbReference type="SUPFAM" id="SSF81296">
    <property type="entry name" value="E set domains"/>
    <property type="match status" value="1"/>
</dbReference>
<evidence type="ECO:0000256" key="4">
    <source>
        <dbReference type="ARBA" id="ARBA00022723"/>
    </source>
</evidence>
<feature type="transmembrane region" description="Helical" evidence="10">
    <location>
        <begin position="341"/>
        <end position="361"/>
    </location>
</feature>
<feature type="region of interest" description="Disordered" evidence="9">
    <location>
        <begin position="133"/>
        <end position="329"/>
    </location>
</feature>
<evidence type="ECO:0000259" key="11">
    <source>
        <dbReference type="Pfam" id="PF04234"/>
    </source>
</evidence>
<dbReference type="Gene3D" id="2.60.40.1220">
    <property type="match status" value="1"/>
</dbReference>
<dbReference type="InterPro" id="IPR007348">
    <property type="entry name" value="CopC_dom"/>
</dbReference>
<evidence type="ECO:0000256" key="9">
    <source>
        <dbReference type="SAM" id="MobiDB-lite"/>
    </source>
</evidence>
<feature type="compositionally biased region" description="Basic and acidic residues" evidence="9">
    <location>
        <begin position="221"/>
        <end position="237"/>
    </location>
</feature>
<proteinExistence type="predicted"/>
<feature type="transmembrane region" description="Helical" evidence="10">
    <location>
        <begin position="494"/>
        <end position="519"/>
    </location>
</feature>
<name>A0ABT4DNT9_9BACL</name>
<evidence type="ECO:0000313" key="14">
    <source>
        <dbReference type="Proteomes" id="UP001207626"/>
    </source>
</evidence>
<comment type="subcellular location">
    <subcellularLocation>
        <location evidence="1">Cell membrane</location>
        <topology evidence="1">Multi-pass membrane protein</topology>
    </subcellularLocation>
</comment>
<protein>
    <submittedName>
        <fullName evidence="13">Copper resistance protein CopC</fullName>
    </submittedName>
</protein>
<keyword evidence="2" id="KW-1003">Cell membrane</keyword>
<keyword evidence="8 10" id="KW-0472">Membrane</keyword>
<gene>
    <name evidence="13" type="ORF">M5X09_04895</name>
</gene>
<dbReference type="InterPro" id="IPR014756">
    <property type="entry name" value="Ig_E-set"/>
</dbReference>
<keyword evidence="5" id="KW-0732">Signal</keyword>
<keyword evidence="3 10" id="KW-0812">Transmembrane</keyword>
<dbReference type="PANTHER" id="PTHR34820:SF4">
    <property type="entry name" value="INNER MEMBRANE PROTEIN YEBZ"/>
    <property type="match status" value="1"/>
</dbReference>
<organism evidence="13 14">
    <name type="scientific">Paenibacillus apiarius</name>
    <dbReference type="NCBI Taxonomy" id="46240"/>
    <lineage>
        <taxon>Bacteria</taxon>
        <taxon>Bacillati</taxon>
        <taxon>Bacillota</taxon>
        <taxon>Bacilli</taxon>
        <taxon>Bacillales</taxon>
        <taxon>Paenibacillaceae</taxon>
        <taxon>Paenibacillus</taxon>
    </lineage>
</organism>
<evidence type="ECO:0000256" key="10">
    <source>
        <dbReference type="SAM" id="Phobius"/>
    </source>
</evidence>
<feature type="domain" description="CopC" evidence="11">
    <location>
        <begin position="31"/>
        <end position="123"/>
    </location>
</feature>
<evidence type="ECO:0000256" key="8">
    <source>
        <dbReference type="ARBA" id="ARBA00023136"/>
    </source>
</evidence>
<evidence type="ECO:0000313" key="13">
    <source>
        <dbReference type="EMBL" id="MCY9519019.1"/>
    </source>
</evidence>
<evidence type="ECO:0000256" key="3">
    <source>
        <dbReference type="ARBA" id="ARBA00022692"/>
    </source>
</evidence>
<evidence type="ECO:0000256" key="5">
    <source>
        <dbReference type="ARBA" id="ARBA00022729"/>
    </source>
</evidence>
<evidence type="ECO:0000256" key="6">
    <source>
        <dbReference type="ARBA" id="ARBA00022989"/>
    </source>
</evidence>
<feature type="compositionally biased region" description="Low complexity" evidence="9">
    <location>
        <begin position="316"/>
        <end position="327"/>
    </location>
</feature>
<comment type="caution">
    <text evidence="13">The sequence shown here is derived from an EMBL/GenBank/DDBJ whole genome shotgun (WGS) entry which is preliminary data.</text>
</comment>
<dbReference type="Pfam" id="PF04234">
    <property type="entry name" value="CopC"/>
    <property type="match status" value="1"/>
</dbReference>
<keyword evidence="14" id="KW-1185">Reference proteome</keyword>
<sequence length="645" mass="67825">MTTLNRAAKLALIFMVFLVPFILLPQPVYAHANMASSSPLSNSELADAPTEIRITYTEGIDAKLSSMTLWNADGAEIAGEVKSDGDKTLVKSISSLPNGVYKVKWQVLSVDTHVTEGSFEFAVGVKLNQAGPAATKSLDDDEPASATEDRTPAPVKPETNGAKNAGGSANKPANKDSGKGQPASQPEPSKSGGATSGDNTAADVAGRKEPPKPSTEPQSTAERKPNDAQRQEKRDDTSDTDSASEQSGKEKEAVPAAPAVPDASSRAGDGEEGHGAIDSASPVQAEKVPADAGSEAASEEGEADHSRHHGHEAEEAASAHAAAANHTNHNHGDGKLDGWNALIRIVNIVVTVLLFAILYYRMMLADGVNARFPTFHRALKRLCGSITLGAVLIFAVAYAAHMLLIAQQLSGGRADTSAASTALTLAVSTRVGLADGARVMLASLLVLTLLFKNRAAALCKPAQWLILLGIALTFPLTGHAIASDSGLLSFVTVISHTLHIITASVWFGGLLGMGMLTAGWRRSKLGAEHVHEINGQWGRFSRAALPLTILTTATGILLAAMRLGTWSAFIASSYGQILLVKSGLFLFILIIAAFHRYYWLPRFAKHNGDARVLRQFLIGVQVEIAIGIAVFIAAGMLSTSPPPGM</sequence>
<keyword evidence="7" id="KW-0186">Copper</keyword>
<dbReference type="Pfam" id="PF05425">
    <property type="entry name" value="CopD"/>
    <property type="match status" value="1"/>
</dbReference>
<feature type="domain" description="Copper resistance protein D" evidence="12">
    <location>
        <begin position="538"/>
        <end position="637"/>
    </location>
</feature>
<dbReference type="Proteomes" id="UP001207626">
    <property type="component" value="Unassembled WGS sequence"/>
</dbReference>
<evidence type="ECO:0000256" key="2">
    <source>
        <dbReference type="ARBA" id="ARBA00022475"/>
    </source>
</evidence>
<dbReference type="InterPro" id="IPR032694">
    <property type="entry name" value="CopC/D"/>
</dbReference>
<evidence type="ECO:0000256" key="7">
    <source>
        <dbReference type="ARBA" id="ARBA00023008"/>
    </source>
</evidence>
<evidence type="ECO:0000256" key="1">
    <source>
        <dbReference type="ARBA" id="ARBA00004651"/>
    </source>
</evidence>
<feature type="compositionally biased region" description="Low complexity" evidence="9">
    <location>
        <begin position="254"/>
        <end position="263"/>
    </location>
</feature>
<keyword evidence="4" id="KW-0479">Metal-binding</keyword>
<feature type="transmembrane region" description="Helical" evidence="10">
    <location>
        <begin position="425"/>
        <end position="450"/>
    </location>
</feature>
<reference evidence="13 14" key="1">
    <citation type="submission" date="2022-05" db="EMBL/GenBank/DDBJ databases">
        <title>Genome Sequencing of Bee-Associated Microbes.</title>
        <authorList>
            <person name="Dunlap C."/>
        </authorList>
    </citation>
    <scope>NUCLEOTIDE SEQUENCE [LARGE SCALE GENOMIC DNA]</scope>
    <source>
        <strain evidence="13 14">NRRL NRS-1438</strain>
    </source>
</reference>
<feature type="transmembrane region" description="Helical" evidence="10">
    <location>
        <begin position="462"/>
        <end position="482"/>
    </location>
</feature>
<dbReference type="InterPro" id="IPR014755">
    <property type="entry name" value="Cu-Rt/internalin_Ig-like"/>
</dbReference>
<dbReference type="InterPro" id="IPR008457">
    <property type="entry name" value="Cu-R_CopD_dom"/>
</dbReference>
<feature type="transmembrane region" description="Helical" evidence="10">
    <location>
        <begin position="540"/>
        <end position="561"/>
    </location>
</feature>
<feature type="transmembrane region" description="Helical" evidence="10">
    <location>
        <begin position="382"/>
        <end position="405"/>
    </location>
</feature>